<keyword evidence="2" id="KW-0813">Transport</keyword>
<dbReference type="GO" id="GO:0098855">
    <property type="term" value="C:HCN channel complex"/>
    <property type="evidence" value="ECO:0007669"/>
    <property type="project" value="TreeGrafter"/>
</dbReference>
<reference evidence="10" key="1">
    <citation type="submission" date="2019-06" db="EMBL/GenBank/DDBJ databases">
        <authorList>
            <person name="Zheng W."/>
        </authorList>
    </citation>
    <scope>NUCLEOTIDE SEQUENCE</scope>
    <source>
        <strain evidence="10">QDHG01</strain>
    </source>
</reference>
<dbReference type="Pfam" id="PF00520">
    <property type="entry name" value="Ion_trans"/>
    <property type="match status" value="1"/>
</dbReference>
<evidence type="ECO:0000313" key="11">
    <source>
        <dbReference type="Proteomes" id="UP000785679"/>
    </source>
</evidence>
<dbReference type="OrthoDB" id="444079at2759"/>
<dbReference type="Gene3D" id="1.10.287.630">
    <property type="entry name" value="Helix hairpin bin"/>
    <property type="match status" value="1"/>
</dbReference>
<dbReference type="GO" id="GO:0003254">
    <property type="term" value="P:regulation of membrane depolarization"/>
    <property type="evidence" value="ECO:0007669"/>
    <property type="project" value="TreeGrafter"/>
</dbReference>
<keyword evidence="6 8" id="KW-0472">Membrane</keyword>
<protein>
    <recommendedName>
        <fullName evidence="9">Cyclic nucleotide-binding domain-containing protein</fullName>
    </recommendedName>
</protein>
<keyword evidence="11" id="KW-1185">Reference proteome</keyword>
<name>A0A8J8T9S9_HALGN</name>
<evidence type="ECO:0000256" key="1">
    <source>
        <dbReference type="ARBA" id="ARBA00004141"/>
    </source>
</evidence>
<dbReference type="GO" id="GO:0005249">
    <property type="term" value="F:voltage-gated potassium channel activity"/>
    <property type="evidence" value="ECO:0007669"/>
    <property type="project" value="InterPro"/>
</dbReference>
<keyword evidence="3 8" id="KW-0812">Transmembrane</keyword>
<dbReference type="AlphaFoldDB" id="A0A8J8T9S9"/>
<dbReference type="GO" id="GO:0035725">
    <property type="term" value="P:sodium ion transmembrane transport"/>
    <property type="evidence" value="ECO:0007669"/>
    <property type="project" value="TreeGrafter"/>
</dbReference>
<dbReference type="InterPro" id="IPR014710">
    <property type="entry name" value="RmlC-like_jellyroll"/>
</dbReference>
<dbReference type="SUPFAM" id="SSF81324">
    <property type="entry name" value="Voltage-gated potassium channels"/>
    <property type="match status" value="1"/>
</dbReference>
<keyword evidence="4 8" id="KW-1133">Transmembrane helix</keyword>
<dbReference type="PANTHER" id="PTHR45689:SF5">
    <property type="entry name" value="I[[H]] CHANNEL, ISOFORM E"/>
    <property type="match status" value="1"/>
</dbReference>
<dbReference type="Proteomes" id="UP000785679">
    <property type="component" value="Unassembled WGS sequence"/>
</dbReference>
<keyword evidence="5" id="KW-0406">Ion transport</keyword>
<evidence type="ECO:0000256" key="5">
    <source>
        <dbReference type="ARBA" id="ARBA00023065"/>
    </source>
</evidence>
<dbReference type="SUPFAM" id="SSF51206">
    <property type="entry name" value="cAMP-binding domain-like"/>
    <property type="match status" value="1"/>
</dbReference>
<dbReference type="PROSITE" id="PS50042">
    <property type="entry name" value="CNMP_BINDING_3"/>
    <property type="match status" value="1"/>
</dbReference>
<feature type="domain" description="Cyclic nucleotide-binding" evidence="9">
    <location>
        <begin position="246"/>
        <end position="324"/>
    </location>
</feature>
<dbReference type="PANTHER" id="PTHR45689">
    <property type="entry name" value="I[[H]] CHANNEL, ISOFORM E"/>
    <property type="match status" value="1"/>
</dbReference>
<evidence type="ECO:0000256" key="4">
    <source>
        <dbReference type="ARBA" id="ARBA00022989"/>
    </source>
</evidence>
<evidence type="ECO:0000256" key="6">
    <source>
        <dbReference type="ARBA" id="ARBA00023136"/>
    </source>
</evidence>
<proteinExistence type="predicted"/>
<sequence>MAKIGKILRSVEELITKDEIMLVWTFFKFIGRVLLVAHWFACFYWIIAEYELYNDEDSDTGYEKRPWPIFRDSNMFSDESVQFQYTASLYWAVQTMCTVGYGDFPPITTKERIYATFCMLMSAGIYASTIENVEKLLKKHNVLAEEFRENMLYVNQFMKMHNFPIDLMGQVRQFLQHQWEQKKQVKIEQSEVFSLLNWDLQEKVTIYMNGVIIHSIGALNLFTQSADPQCSEFVRRITFHAKIVNFALDEYIFHEKDVGNSMYYILSGRVAAIHKKTHTYLDDLLRDEYFGEIGFFTDQPRCATMKSRDFIELFELNSDVFLDVAWHFEEVMKIYHNIRGQLRNDYDYSSINIRCYVCRGFGHIAINCIDFADKKQGNLIQLYNTVYRSNTNRKGQEIASTLRIRQVSLPKPFELST</sequence>
<dbReference type="Pfam" id="PF00027">
    <property type="entry name" value="cNMP_binding"/>
    <property type="match status" value="1"/>
</dbReference>
<dbReference type="InterPro" id="IPR018490">
    <property type="entry name" value="cNMP-bd_dom_sf"/>
</dbReference>
<dbReference type="Gene3D" id="1.10.287.70">
    <property type="match status" value="1"/>
</dbReference>
<comment type="subcellular location">
    <subcellularLocation>
        <location evidence="1">Membrane</location>
        <topology evidence="1">Multi-pass membrane protein</topology>
    </subcellularLocation>
</comment>
<dbReference type="SMART" id="SM00100">
    <property type="entry name" value="cNMP"/>
    <property type="match status" value="1"/>
</dbReference>
<dbReference type="InterPro" id="IPR003938">
    <property type="entry name" value="K_chnl_volt-dep_EAG/ELK/ERG"/>
</dbReference>
<evidence type="ECO:0000313" key="10">
    <source>
        <dbReference type="EMBL" id="TNV87574.1"/>
    </source>
</evidence>
<dbReference type="InterPro" id="IPR005821">
    <property type="entry name" value="Ion_trans_dom"/>
</dbReference>
<dbReference type="Gene3D" id="2.60.120.10">
    <property type="entry name" value="Jelly Rolls"/>
    <property type="match status" value="1"/>
</dbReference>
<comment type="caution">
    <text evidence="10">The sequence shown here is derived from an EMBL/GenBank/DDBJ whole genome shotgun (WGS) entry which is preliminary data.</text>
</comment>
<evidence type="ECO:0000256" key="2">
    <source>
        <dbReference type="ARBA" id="ARBA00022448"/>
    </source>
</evidence>
<evidence type="ECO:0000256" key="8">
    <source>
        <dbReference type="SAM" id="Phobius"/>
    </source>
</evidence>
<dbReference type="CDD" id="cd00038">
    <property type="entry name" value="CAP_ED"/>
    <property type="match status" value="1"/>
</dbReference>
<dbReference type="InterPro" id="IPR051413">
    <property type="entry name" value="K/Na_HCN_channel"/>
</dbReference>
<evidence type="ECO:0000256" key="7">
    <source>
        <dbReference type="ARBA" id="ARBA00023303"/>
    </source>
</evidence>
<gene>
    <name evidence="10" type="ORF">FGO68_gene6882</name>
</gene>
<organism evidence="10 11">
    <name type="scientific">Halteria grandinella</name>
    <dbReference type="NCBI Taxonomy" id="5974"/>
    <lineage>
        <taxon>Eukaryota</taxon>
        <taxon>Sar</taxon>
        <taxon>Alveolata</taxon>
        <taxon>Ciliophora</taxon>
        <taxon>Intramacronucleata</taxon>
        <taxon>Spirotrichea</taxon>
        <taxon>Stichotrichia</taxon>
        <taxon>Sporadotrichida</taxon>
        <taxon>Halteriidae</taxon>
        <taxon>Halteria</taxon>
    </lineage>
</organism>
<dbReference type="EMBL" id="RRYP01000347">
    <property type="protein sequence ID" value="TNV87574.1"/>
    <property type="molecule type" value="Genomic_DNA"/>
</dbReference>
<accession>A0A8J8T9S9</accession>
<dbReference type="PRINTS" id="PR01463">
    <property type="entry name" value="EAGCHANLFMLY"/>
</dbReference>
<evidence type="ECO:0000259" key="9">
    <source>
        <dbReference type="PROSITE" id="PS50042"/>
    </source>
</evidence>
<keyword evidence="7" id="KW-0407">Ion channel</keyword>
<feature type="transmembrane region" description="Helical" evidence="8">
    <location>
        <begin position="21"/>
        <end position="47"/>
    </location>
</feature>
<dbReference type="InterPro" id="IPR000595">
    <property type="entry name" value="cNMP-bd_dom"/>
</dbReference>
<evidence type="ECO:0000256" key="3">
    <source>
        <dbReference type="ARBA" id="ARBA00022692"/>
    </source>
</evidence>